<dbReference type="Proteomes" id="UP000186817">
    <property type="component" value="Unassembled WGS sequence"/>
</dbReference>
<reference evidence="1 2" key="1">
    <citation type="submission" date="2016-02" db="EMBL/GenBank/DDBJ databases">
        <title>Genome analysis of coral dinoflagellate symbionts highlights evolutionary adaptations to a symbiotic lifestyle.</title>
        <authorList>
            <person name="Aranda M."/>
            <person name="Li Y."/>
            <person name="Liew Y.J."/>
            <person name="Baumgarten S."/>
            <person name="Simakov O."/>
            <person name="Wilson M."/>
            <person name="Piel J."/>
            <person name="Ashoor H."/>
            <person name="Bougouffa S."/>
            <person name="Bajic V.B."/>
            <person name="Ryu T."/>
            <person name="Ravasi T."/>
            <person name="Bayer T."/>
            <person name="Micklem G."/>
            <person name="Kim H."/>
            <person name="Bhak J."/>
            <person name="Lajeunesse T.C."/>
            <person name="Voolstra C.R."/>
        </authorList>
    </citation>
    <scope>NUCLEOTIDE SEQUENCE [LARGE SCALE GENOMIC DNA]</scope>
    <source>
        <strain evidence="1 2">CCMP2467</strain>
    </source>
</reference>
<dbReference type="AlphaFoldDB" id="A0A1Q9C7J6"/>
<keyword evidence="2" id="KW-1185">Reference proteome</keyword>
<comment type="caution">
    <text evidence="1">The sequence shown here is derived from an EMBL/GenBank/DDBJ whole genome shotgun (WGS) entry which is preliminary data.</text>
</comment>
<protein>
    <submittedName>
        <fullName evidence="1">Uncharacterized protein</fullName>
    </submittedName>
</protein>
<evidence type="ECO:0000313" key="2">
    <source>
        <dbReference type="Proteomes" id="UP000186817"/>
    </source>
</evidence>
<gene>
    <name evidence="1" type="ORF">AK812_SmicGene40886</name>
</gene>
<sequence length="197" mass="21566">MQPRVLQNDGAFELPIIRLSMTIVIIFDLGSCQPGELKMPPATAHFKELSQESLGTPGAPSEVLVHDEMAERGGNDRNSSQSQATVASDAESIEVRAVVFNLHNVLDRFYRAGSPGGRKEQALVLLCSHIGLNSPDIQEWALSTLHNTCAEATGDKLLDLIIITRQRTCVNGKLDVVCRVFNRAQLLIVDDNVDVFD</sequence>
<accession>A0A1Q9C7J6</accession>
<name>A0A1Q9C7J6_SYMMI</name>
<proteinExistence type="predicted"/>
<dbReference type="EMBL" id="LSRX01001548">
    <property type="protein sequence ID" value="OLP78890.1"/>
    <property type="molecule type" value="Genomic_DNA"/>
</dbReference>
<organism evidence="1 2">
    <name type="scientific">Symbiodinium microadriaticum</name>
    <name type="common">Dinoflagellate</name>
    <name type="synonym">Zooxanthella microadriatica</name>
    <dbReference type="NCBI Taxonomy" id="2951"/>
    <lineage>
        <taxon>Eukaryota</taxon>
        <taxon>Sar</taxon>
        <taxon>Alveolata</taxon>
        <taxon>Dinophyceae</taxon>
        <taxon>Suessiales</taxon>
        <taxon>Symbiodiniaceae</taxon>
        <taxon>Symbiodinium</taxon>
    </lineage>
</organism>
<evidence type="ECO:0000313" key="1">
    <source>
        <dbReference type="EMBL" id="OLP78890.1"/>
    </source>
</evidence>